<gene>
    <name evidence="1" type="ORF">MLD38_030060</name>
</gene>
<dbReference type="Proteomes" id="UP001057402">
    <property type="component" value="Chromosome 9"/>
</dbReference>
<reference evidence="2" key="1">
    <citation type="journal article" date="2023" name="Front. Plant Sci.">
        <title>Chromosomal-level genome assembly of Melastoma candidum provides insights into trichome evolution.</title>
        <authorList>
            <person name="Zhong Y."/>
            <person name="Wu W."/>
            <person name="Sun C."/>
            <person name="Zou P."/>
            <person name="Liu Y."/>
            <person name="Dai S."/>
            <person name="Zhou R."/>
        </authorList>
    </citation>
    <scope>NUCLEOTIDE SEQUENCE [LARGE SCALE GENOMIC DNA]</scope>
</reference>
<name>A0ACB9ML45_9MYRT</name>
<sequence length="187" mass="21356">MKLRLMVIRPFLRNTFRESRKPHGIIWGRFTSSGAAHHKVKVGPGAVIMSLAVRRMIMMASVALLVAAMDGSRPPPEEKYHRCGEEDNPASDYQSLADWVAKNLIDNTHEQNYNLYNQKTENELTSYGHGICVTYITVEDCIRCLQAANSLRLQLCHFVMDSIISLTDCYMRISDLDFRWDPAESIF</sequence>
<keyword evidence="2" id="KW-1185">Reference proteome</keyword>
<evidence type="ECO:0000313" key="1">
    <source>
        <dbReference type="EMBL" id="KAI4324585.1"/>
    </source>
</evidence>
<proteinExistence type="predicted"/>
<dbReference type="EMBL" id="CM042888">
    <property type="protein sequence ID" value="KAI4324585.1"/>
    <property type="molecule type" value="Genomic_DNA"/>
</dbReference>
<protein>
    <submittedName>
        <fullName evidence="1">Uncharacterized protein</fullName>
    </submittedName>
</protein>
<evidence type="ECO:0000313" key="2">
    <source>
        <dbReference type="Proteomes" id="UP001057402"/>
    </source>
</evidence>
<accession>A0ACB9ML45</accession>
<comment type="caution">
    <text evidence="1">The sequence shown here is derived from an EMBL/GenBank/DDBJ whole genome shotgun (WGS) entry which is preliminary data.</text>
</comment>
<organism evidence="1 2">
    <name type="scientific">Melastoma candidum</name>
    <dbReference type="NCBI Taxonomy" id="119954"/>
    <lineage>
        <taxon>Eukaryota</taxon>
        <taxon>Viridiplantae</taxon>
        <taxon>Streptophyta</taxon>
        <taxon>Embryophyta</taxon>
        <taxon>Tracheophyta</taxon>
        <taxon>Spermatophyta</taxon>
        <taxon>Magnoliopsida</taxon>
        <taxon>eudicotyledons</taxon>
        <taxon>Gunneridae</taxon>
        <taxon>Pentapetalae</taxon>
        <taxon>rosids</taxon>
        <taxon>malvids</taxon>
        <taxon>Myrtales</taxon>
        <taxon>Melastomataceae</taxon>
        <taxon>Melastomatoideae</taxon>
        <taxon>Melastomateae</taxon>
        <taxon>Melastoma</taxon>
    </lineage>
</organism>